<dbReference type="Proteomes" id="UP000797356">
    <property type="component" value="Chromosome 1"/>
</dbReference>
<comment type="caution">
    <text evidence="1">The sequence shown here is derived from an EMBL/GenBank/DDBJ whole genome shotgun (WGS) entry which is preliminary data.</text>
</comment>
<reference evidence="1" key="1">
    <citation type="journal article" date="2017" name="Gigascience">
        <title>The genome draft of coconut (Cocos nucifera).</title>
        <authorList>
            <person name="Xiao Y."/>
            <person name="Xu P."/>
            <person name="Fan H."/>
            <person name="Baudouin L."/>
            <person name="Xia W."/>
            <person name="Bocs S."/>
            <person name="Xu J."/>
            <person name="Li Q."/>
            <person name="Guo A."/>
            <person name="Zhou L."/>
            <person name="Li J."/>
            <person name="Wu Y."/>
            <person name="Ma Z."/>
            <person name="Armero A."/>
            <person name="Issali A.E."/>
            <person name="Liu N."/>
            <person name="Peng M."/>
            <person name="Yang Y."/>
        </authorList>
    </citation>
    <scope>NUCLEOTIDE SEQUENCE</scope>
    <source>
        <tissue evidence="1">Spear leaf of Hainan Tall coconut</tissue>
    </source>
</reference>
<organism evidence="1 2">
    <name type="scientific">Cocos nucifera</name>
    <name type="common">Coconut palm</name>
    <dbReference type="NCBI Taxonomy" id="13894"/>
    <lineage>
        <taxon>Eukaryota</taxon>
        <taxon>Viridiplantae</taxon>
        <taxon>Streptophyta</taxon>
        <taxon>Embryophyta</taxon>
        <taxon>Tracheophyta</taxon>
        <taxon>Spermatophyta</taxon>
        <taxon>Magnoliopsida</taxon>
        <taxon>Liliopsida</taxon>
        <taxon>Arecaceae</taxon>
        <taxon>Arecoideae</taxon>
        <taxon>Cocoseae</taxon>
        <taxon>Attaleinae</taxon>
        <taxon>Cocos</taxon>
    </lineage>
</organism>
<dbReference type="AlphaFoldDB" id="A0A8K0MVC3"/>
<proteinExistence type="predicted"/>
<evidence type="ECO:0000313" key="1">
    <source>
        <dbReference type="EMBL" id="KAG1327534.1"/>
    </source>
</evidence>
<sequence>MTSKRTVERRGFEGIATVFEVKLYSGGFTSGEKIWHEFRVLVMHSSRNAIGSLEKSRESDAAAKQKGSYNFRMVPRSKQKSSVVEVVIPKASKVHNS</sequence>
<protein>
    <submittedName>
        <fullName evidence="1">Uncharacterized protein</fullName>
    </submittedName>
</protein>
<gene>
    <name evidence="1" type="ORF">COCNU_01G014680</name>
</gene>
<keyword evidence="2" id="KW-1185">Reference proteome</keyword>
<dbReference type="EMBL" id="CM017872">
    <property type="protein sequence ID" value="KAG1327534.1"/>
    <property type="molecule type" value="Genomic_DNA"/>
</dbReference>
<accession>A0A8K0MVC3</accession>
<name>A0A8K0MVC3_COCNU</name>
<reference evidence="1" key="2">
    <citation type="submission" date="2019-07" db="EMBL/GenBank/DDBJ databases">
        <authorList>
            <person name="Yang Y."/>
            <person name="Bocs S."/>
            <person name="Baudouin L."/>
        </authorList>
    </citation>
    <scope>NUCLEOTIDE SEQUENCE</scope>
    <source>
        <tissue evidence="1">Spear leaf of Hainan Tall coconut</tissue>
    </source>
</reference>
<evidence type="ECO:0000313" key="2">
    <source>
        <dbReference type="Proteomes" id="UP000797356"/>
    </source>
</evidence>